<dbReference type="OrthoDB" id="10420368at2759"/>
<accession>A0A8S3Q183</accession>
<feature type="domain" description="Core-binding (CB)" evidence="3">
    <location>
        <begin position="100"/>
        <end position="175"/>
    </location>
</feature>
<dbReference type="InterPro" id="IPR013762">
    <property type="entry name" value="Integrase-like_cat_sf"/>
</dbReference>
<evidence type="ECO:0000256" key="2">
    <source>
        <dbReference type="ARBA" id="ARBA00023172"/>
    </source>
</evidence>
<dbReference type="Proteomes" id="UP000683360">
    <property type="component" value="Unassembled WGS sequence"/>
</dbReference>
<dbReference type="GO" id="GO:0015074">
    <property type="term" value="P:DNA integration"/>
    <property type="evidence" value="ECO:0007669"/>
    <property type="project" value="InterPro"/>
</dbReference>
<dbReference type="GO" id="GO:0003677">
    <property type="term" value="F:DNA binding"/>
    <property type="evidence" value="ECO:0007669"/>
    <property type="project" value="UniProtKB-KW"/>
</dbReference>
<dbReference type="PANTHER" id="PTHR35617:SF3">
    <property type="entry name" value="CORE-BINDING (CB) DOMAIN-CONTAINING PROTEIN"/>
    <property type="match status" value="1"/>
</dbReference>
<dbReference type="PROSITE" id="PS51900">
    <property type="entry name" value="CB"/>
    <property type="match status" value="1"/>
</dbReference>
<dbReference type="Pfam" id="PF00589">
    <property type="entry name" value="Phage_integrase"/>
    <property type="match status" value="1"/>
</dbReference>
<dbReference type="GO" id="GO:0006310">
    <property type="term" value="P:DNA recombination"/>
    <property type="evidence" value="ECO:0007669"/>
    <property type="project" value="UniProtKB-KW"/>
</dbReference>
<evidence type="ECO:0000256" key="1">
    <source>
        <dbReference type="ARBA" id="ARBA00023125"/>
    </source>
</evidence>
<evidence type="ECO:0000259" key="3">
    <source>
        <dbReference type="PROSITE" id="PS51900"/>
    </source>
</evidence>
<reference evidence="4" key="1">
    <citation type="submission" date="2021-03" db="EMBL/GenBank/DDBJ databases">
        <authorList>
            <person name="Bekaert M."/>
        </authorList>
    </citation>
    <scope>NUCLEOTIDE SEQUENCE</scope>
</reference>
<evidence type="ECO:0000313" key="5">
    <source>
        <dbReference type="Proteomes" id="UP000683360"/>
    </source>
</evidence>
<dbReference type="InterPro" id="IPR011010">
    <property type="entry name" value="DNA_brk_join_enz"/>
</dbReference>
<name>A0A8S3Q183_MYTED</name>
<dbReference type="Gene3D" id="1.10.150.130">
    <property type="match status" value="1"/>
</dbReference>
<dbReference type="InterPro" id="IPR002104">
    <property type="entry name" value="Integrase_catalytic"/>
</dbReference>
<protein>
    <recommendedName>
        <fullName evidence="3">Core-binding (CB) domain-containing protein</fullName>
    </recommendedName>
</protein>
<keyword evidence="2" id="KW-0233">DNA recombination</keyword>
<gene>
    <name evidence="4" type="ORF">MEDL_5448</name>
</gene>
<dbReference type="EMBL" id="CAJPWZ010000316">
    <property type="protein sequence ID" value="CAG2190131.1"/>
    <property type="molecule type" value="Genomic_DNA"/>
</dbReference>
<dbReference type="PANTHER" id="PTHR35617">
    <property type="entry name" value="PHAGE_INTEGRASE DOMAIN-CONTAINING PROTEIN"/>
    <property type="match status" value="1"/>
</dbReference>
<proteinExistence type="predicted"/>
<organism evidence="4 5">
    <name type="scientific">Mytilus edulis</name>
    <name type="common">Blue mussel</name>
    <dbReference type="NCBI Taxonomy" id="6550"/>
    <lineage>
        <taxon>Eukaryota</taxon>
        <taxon>Metazoa</taxon>
        <taxon>Spiralia</taxon>
        <taxon>Lophotrochozoa</taxon>
        <taxon>Mollusca</taxon>
        <taxon>Bivalvia</taxon>
        <taxon>Autobranchia</taxon>
        <taxon>Pteriomorphia</taxon>
        <taxon>Mytilida</taxon>
        <taxon>Mytiloidea</taxon>
        <taxon>Mytilidae</taxon>
        <taxon>Mytilinae</taxon>
        <taxon>Mytilus</taxon>
    </lineage>
</organism>
<keyword evidence="1" id="KW-0238">DNA-binding</keyword>
<dbReference type="SUPFAM" id="SSF56349">
    <property type="entry name" value="DNA breaking-rejoining enzymes"/>
    <property type="match status" value="1"/>
</dbReference>
<comment type="caution">
    <text evidence="4">The sequence shown here is derived from an EMBL/GenBank/DDBJ whole genome shotgun (WGS) entry which is preliminary data.</text>
</comment>
<evidence type="ECO:0000313" key="4">
    <source>
        <dbReference type="EMBL" id="CAG2190131.1"/>
    </source>
</evidence>
<keyword evidence="5" id="KW-1185">Reference proteome</keyword>
<dbReference type="InterPro" id="IPR010998">
    <property type="entry name" value="Integrase_recombinase_N"/>
</dbReference>
<dbReference type="InterPro" id="IPR044068">
    <property type="entry name" value="CB"/>
</dbReference>
<sequence>MEWTLKTELFEKLQSTCHRTGASENHQGQVRQSSIDSTNLANTNMVSAIITSDQSTIIHPAEKQSLSTTGSEMNSSSFKPPSGSFYLVRENLENKGLSTLTADIILQSWRQSTGKQYGTYFKRWMCFSNKKQTDPLDPSINTVLSFLSSLYDSGLSYSAINTAKSAISSICSVTSGIDIGKHKLVTRYMRGIFNARPSLPKYTETWDVNIVLDYLKTLPANEELTLLQLSQKLALLLMLLSAQRCQTVHLIKLNNITISNDNMKVYIVDLVKQSKPGKHIGPLEFNRHDDCKLCVIIAMEEYLKRTSKLRGQEKSLFISCVKPFKTVTKSTISRWIKQLLGKAGIDIKVYGTHSCRSASSSSAAAHGIPLNNILKTAACPESAENLPVLPNSVNCTISEGCTAVECCVESVRLQRYFHTVLTIDPCHYNMTVGIDRYTFNVNIQDKPWETIWNVWLNGVVRLDLNVYDVYNEKQFLVNMNVSICFEDGGPCDLDNIIVLENSLLNKGQCDFNTQFPVKDFSISTFADDKGLTHVSPYPDYFVAQVLDTLMVSPFMNELSCDRDASPWTPPGHDGWKRECAAVENYYNLYDTGSIDLLREGNCNGTICNITETVTSSTTETNCISISDCTGFRCCVEDTRLTRSFVFGIYIDACNFTLTLVIEELEYVIYLADLSFDFSLIAWSAENELPLPLPNYGIVQLLKETNMATYMKDVQCDRSGFTNCTLTTSNLPVLDSNTSCRLLSQCTSATCCLTVGTINRTVSIDLELDPCDQSMSIRIENYVHNTSLYGFGFGILQKFYLENILRVEYVVYDLESDHQYLVDMNVSVCFEFAGPCELTSTMFHKTFLPKMPCQWQTGFIQTDFSLAAWRIENDIGPTALLYPVDIARLIKELGLGDYLMDSPCSRLNGSYVPHSSRWNDSKFNIDNLYEDRKYLVNVNLTLTFEAGGPETSHHVIFKNTLFPKQSCDWSSDFHISNCAMNMTLPPLSSDVSCHVTSLCTGIQCCVDNELLNRTLDFSILLDPCEKRLSISIEQTRYNTTFSNINWGVNQYFNLQGMIRIEYNIDDLYSERYFLVNARVLFCYEASQACSVAYTVLNNTMLPKVTCSWNDGFLQSGFSLSNWYTEHDQTTGDKLDDWAISVFLDDLGLSPFLDTSACNVDPSFVYVNNDSWTNECIKSVNLPSITTTTDRTRCLMRTSCTAVDCCTDVDFIPKSFKTYLHIDPCRQELVVGIEKYMRNISLSTYKWGTLAQFKLNGFIVMDYFIEELAGSLTYLVSLNISFCYNDGQPCNIIASVLENTLLPRDLCAWNTDYLIPGFSLNTWLTDNFPTVGHPLPEYAVELLFEQLGISQYRPSTQCSETALYMAIPPGEWLNACPLSTNIPDLDPSYTGIACHVTDMCTGVDCCVTSTVLDRSFNVKVELAPCDYILTIGIDDFVYSLSLEEFRMGEQQQFSLGGVVNIMFSVYDLAASNYYLMSMNITICTESMAPCEQTFVVLDNVLLPKRQCTWNATFVNPTFSLTKWMIKNGVTAPLPDFAIAILLDDLAVSPCLLSSSCDRGRSPYNKEVTDGWRNVCHDDLNVTLTPVAEDDHVTCVFNCYTSTCCYEVDGIGRSIMSSVSINTCKSEMRLTIERITQTVSLQDYNFGSAARFSLFGVFRIDYTIYDLESEHNYLILTLSTCFEYSGTCMFTTTIFNGFKLPKEICTSGTTRLDTAFDFDTWLASKDLPSTTIPLPEWAATQLVEELGVAKYVSTTECYDLKSPFIEADAVNGWKTIVSMLPTPTSLILVPPDLCVVYQYTIREVDFEDQYEVNMTLTVCFDSTTCEIEHPVFINTILIKEVCNWTSEFKTPDFSMSEWLSDRNLTMTSDLNDINADELLQDLGLTDFMGSTSLCDHGISPFNTLTNGWNNECTTPGIVLSSISHPAACHANSDCNRFSCCIEVDILKRSLFAAVYLNPCRYNLQVQLEQLTIDVDLFTYTWGERKQYFLYGVFRLEFMINHVATERAYVVDVNIKVCFEAGSGSSCYQEFTVLEDTRIQYPNCSTSGLESLPFDGLSLDFWEPEVCYFFNGTVFPRIFYIETTTVDIFTTEEMTTTAQTTTPEITTTPLVTTTTITTVATTIIDGTNVTEEILLMQILHTRQRLLKQQPWRKQLLLQQLKQQPPS</sequence>
<dbReference type="Gene3D" id="1.10.443.10">
    <property type="entry name" value="Intergrase catalytic core"/>
    <property type="match status" value="1"/>
</dbReference>